<keyword evidence="1" id="KW-0143">Chaperone</keyword>
<evidence type="ECO:0000313" key="5">
    <source>
        <dbReference type="Proteomes" id="UP000197361"/>
    </source>
</evidence>
<dbReference type="EMBL" id="NISK01000002">
    <property type="protein sequence ID" value="OWQ97061.1"/>
    <property type="molecule type" value="Genomic_DNA"/>
</dbReference>
<dbReference type="PROSITE" id="PS50076">
    <property type="entry name" value="DNAJ_2"/>
    <property type="match status" value="1"/>
</dbReference>
<dbReference type="PANTHER" id="PTHR44360">
    <property type="entry name" value="DNAJ HOMOLOG SUBFAMILY B MEMBER 9"/>
    <property type="match status" value="1"/>
</dbReference>
<dbReference type="GO" id="GO:0036503">
    <property type="term" value="P:ERAD pathway"/>
    <property type="evidence" value="ECO:0007669"/>
    <property type="project" value="TreeGrafter"/>
</dbReference>
<dbReference type="RefSeq" id="WP_088440917.1">
    <property type="nucleotide sequence ID" value="NZ_BMMC01000003.1"/>
</dbReference>
<dbReference type="InterPro" id="IPR001623">
    <property type="entry name" value="DnaJ_domain"/>
</dbReference>
<comment type="caution">
    <text evidence="4">The sequence shown here is derived from an EMBL/GenBank/DDBJ whole genome shotgun (WGS) entry which is preliminary data.</text>
</comment>
<dbReference type="SMART" id="SM00271">
    <property type="entry name" value="DnaJ"/>
    <property type="match status" value="1"/>
</dbReference>
<feature type="region of interest" description="Disordered" evidence="2">
    <location>
        <begin position="77"/>
        <end position="97"/>
    </location>
</feature>
<dbReference type="CDD" id="cd06257">
    <property type="entry name" value="DnaJ"/>
    <property type="match status" value="1"/>
</dbReference>
<dbReference type="Proteomes" id="UP000197361">
    <property type="component" value="Unassembled WGS sequence"/>
</dbReference>
<organism evidence="4 5">
    <name type="scientific">Sphingopyxis bauzanensis</name>
    <dbReference type="NCBI Taxonomy" id="651663"/>
    <lineage>
        <taxon>Bacteria</taxon>
        <taxon>Pseudomonadati</taxon>
        <taxon>Pseudomonadota</taxon>
        <taxon>Alphaproteobacteria</taxon>
        <taxon>Sphingomonadales</taxon>
        <taxon>Sphingomonadaceae</taxon>
        <taxon>Sphingopyxis</taxon>
    </lineage>
</organism>
<keyword evidence="5" id="KW-1185">Reference proteome</keyword>
<dbReference type="InterPro" id="IPR051948">
    <property type="entry name" value="Hsp70_co-chaperone_J-domain"/>
</dbReference>
<dbReference type="AlphaFoldDB" id="A0A246JVF4"/>
<evidence type="ECO:0000259" key="3">
    <source>
        <dbReference type="PROSITE" id="PS50076"/>
    </source>
</evidence>
<evidence type="ECO:0000256" key="1">
    <source>
        <dbReference type="ARBA" id="ARBA00023186"/>
    </source>
</evidence>
<dbReference type="SUPFAM" id="SSF46565">
    <property type="entry name" value="Chaperone J-domain"/>
    <property type="match status" value="1"/>
</dbReference>
<evidence type="ECO:0000313" key="4">
    <source>
        <dbReference type="EMBL" id="OWQ97061.1"/>
    </source>
</evidence>
<dbReference type="OrthoDB" id="9779889at2"/>
<name>A0A246JVF4_9SPHN</name>
<reference evidence="4 5" key="1">
    <citation type="journal article" date="2010" name="Int. J. Syst. Evol. Microbiol.">
        <title>Sphingopyxis bauzanensis sp. nov., a psychrophilic bacterium isolated from soil.</title>
        <authorList>
            <person name="Zhang D.C."/>
            <person name="Liu H.C."/>
            <person name="Xin Y.H."/>
            <person name="Zhou Y.G."/>
            <person name="Schinner F."/>
            <person name="Margesin R."/>
        </authorList>
    </citation>
    <scope>NUCLEOTIDE SEQUENCE [LARGE SCALE GENOMIC DNA]</scope>
    <source>
        <strain evidence="4 5">DSM 22271</strain>
    </source>
</reference>
<dbReference type="Pfam" id="PF00226">
    <property type="entry name" value="DnaJ"/>
    <property type="match status" value="1"/>
</dbReference>
<gene>
    <name evidence="4" type="ORF">CDQ92_08230</name>
</gene>
<sequence>MSEGQPFNDLYDILHVDPGCDDRELEAAYRFLAKLYHPDRRETADSDKFNAVVEAYRALRDPDRRAEYDGQYAEHGRYRHSQRFRDNQASTPEQSAVSDAAAHARILRFLYDSRRKNAENAGVAGFYVQEMLGCTDEQFQFYRWYLLAKGYVETNEQGGLAITVDGVDRIIAESRKTVEEMRLIAQAAPSDD</sequence>
<feature type="compositionally biased region" description="Polar residues" evidence="2">
    <location>
        <begin position="87"/>
        <end position="97"/>
    </location>
</feature>
<dbReference type="Gene3D" id="1.10.287.110">
    <property type="entry name" value="DnaJ domain"/>
    <property type="match status" value="1"/>
</dbReference>
<feature type="domain" description="J" evidence="3">
    <location>
        <begin position="9"/>
        <end position="72"/>
    </location>
</feature>
<proteinExistence type="predicted"/>
<dbReference type="PANTHER" id="PTHR44360:SF1">
    <property type="entry name" value="DNAJ HOMOLOG SUBFAMILY B MEMBER 9"/>
    <property type="match status" value="1"/>
</dbReference>
<accession>A0A246JVF4</accession>
<evidence type="ECO:0000256" key="2">
    <source>
        <dbReference type="SAM" id="MobiDB-lite"/>
    </source>
</evidence>
<dbReference type="GO" id="GO:0051087">
    <property type="term" value="F:protein-folding chaperone binding"/>
    <property type="evidence" value="ECO:0007669"/>
    <property type="project" value="TreeGrafter"/>
</dbReference>
<protein>
    <submittedName>
        <fullName evidence="4">Molecular chaperone DnaJ</fullName>
    </submittedName>
</protein>
<dbReference type="InterPro" id="IPR036869">
    <property type="entry name" value="J_dom_sf"/>
</dbReference>
<dbReference type="GO" id="GO:0051787">
    <property type="term" value="F:misfolded protein binding"/>
    <property type="evidence" value="ECO:0007669"/>
    <property type="project" value="TreeGrafter"/>
</dbReference>